<dbReference type="AlphaFoldDB" id="A0AAN0MHW5"/>
<dbReference type="InterPro" id="IPR042099">
    <property type="entry name" value="ANL_N_sf"/>
</dbReference>
<dbReference type="InterPro" id="IPR000873">
    <property type="entry name" value="AMP-dep_synth/lig_dom"/>
</dbReference>
<evidence type="ECO:0000256" key="2">
    <source>
        <dbReference type="ARBA" id="ARBA00022598"/>
    </source>
</evidence>
<evidence type="ECO:0000256" key="5">
    <source>
        <dbReference type="ARBA" id="ARBA00032875"/>
    </source>
</evidence>
<dbReference type="PANTHER" id="PTHR43272">
    <property type="entry name" value="LONG-CHAIN-FATTY-ACID--COA LIGASE"/>
    <property type="match status" value="1"/>
</dbReference>
<sequence>MQEYTNEERVDTEGCANVTDLLVRRVRSHPDHIAFDVAHGPAWRPVTTAAFHAEVMGVAKGLVAAGLRPGDRVALMAPTRYEWAIADFAIWFAGGVVVPIYETSSDEQVAARLADAQVRLGIGGSASHVEALTKGFQAGGLRTLGVWSMDARPGADLSELVLLGATIEDAEIEARRTRATLDDIATIVYTSGTSSAPKAAVITHGNFVGEVLAVAAAYTEVVNDRGNTVIFLPLAHVLARGLQLICLAKGMRIAHLSDPKQVISSLPALRPTFLVVTPRVLQKIDAAAASAAQEKHLGALWEVARRTGVEWGRFAEARDAAVLGPTSGAAPRAPLGLRLQHGLFDTLFYTRLREKLGGRIDYLLSGAASLDAELSLFLRGAGIPVIEGYGLTETTAPITGHRSGAIRSGTVGVPIPGATVRIADDGEVLVKGVGVFPGYLHEADNRDAFTVDGFFRTADLGSLDEDGHLTLTGRVKDVIVTSGGKTVSPAVWEQAVESNPLVAHAVLVGEGKPYLNGLVLLDPDSVRDWASRRGIGDLGCLKPPLTGALSINDNRLADAITGVVKAANARLARSEQARRFAVLLADLSEAGGVVTPTMKLKRAAFTAGVADIVEGLYHGEGLPA</sequence>
<dbReference type="RefSeq" id="WP_286264675.1">
    <property type="nucleotide sequence ID" value="NZ_AP028056.1"/>
</dbReference>
<evidence type="ECO:0000313" key="7">
    <source>
        <dbReference type="EMBL" id="BEH02769.1"/>
    </source>
</evidence>
<keyword evidence="2" id="KW-0436">Ligase</keyword>
<dbReference type="Gene3D" id="3.40.50.12780">
    <property type="entry name" value="N-terminal domain of ligase-like"/>
    <property type="match status" value="1"/>
</dbReference>
<reference evidence="7" key="1">
    <citation type="journal article" date="2024" name="Int. J. Syst. Evol. Microbiol.">
        <title>Brooklawnia propionicigenes sp. nov., a facultatively anaerobic, propionate-producing bacterium isolated from a methanogenic reactor treating waste from cattle farms.</title>
        <authorList>
            <person name="Akita Y."/>
            <person name="Ueki A."/>
            <person name="Tonouchi A."/>
            <person name="Sugawara Y."/>
            <person name="Honma S."/>
            <person name="Kaku N."/>
            <person name="Ueki K."/>
        </authorList>
    </citation>
    <scope>NUCLEOTIDE SEQUENCE</scope>
    <source>
        <strain evidence="7">SH051</strain>
    </source>
</reference>
<evidence type="ECO:0000256" key="3">
    <source>
        <dbReference type="ARBA" id="ARBA00022832"/>
    </source>
</evidence>
<dbReference type="InterPro" id="IPR020845">
    <property type="entry name" value="AMP-binding_CS"/>
</dbReference>
<dbReference type="KEGG" id="broo:brsh051_20500"/>
<name>A0AAN0MHW5_9ACTN</name>
<dbReference type="GO" id="GO:0004467">
    <property type="term" value="F:long-chain fatty acid-CoA ligase activity"/>
    <property type="evidence" value="ECO:0007669"/>
    <property type="project" value="TreeGrafter"/>
</dbReference>
<dbReference type="EMBL" id="AP028056">
    <property type="protein sequence ID" value="BEH02769.1"/>
    <property type="molecule type" value="Genomic_DNA"/>
</dbReference>
<accession>A0AAN0MHW5</accession>
<keyword evidence="4" id="KW-0443">Lipid metabolism</keyword>
<dbReference type="PANTHER" id="PTHR43272:SF32">
    <property type="entry name" value="AMP-DEPENDENT SYNTHETASE_LIGASE DOMAIN-CONTAINING PROTEIN"/>
    <property type="match status" value="1"/>
</dbReference>
<proteinExistence type="inferred from homology"/>
<dbReference type="SUPFAM" id="SSF56801">
    <property type="entry name" value="Acetyl-CoA synthetase-like"/>
    <property type="match status" value="1"/>
</dbReference>
<evidence type="ECO:0000259" key="6">
    <source>
        <dbReference type="Pfam" id="PF00501"/>
    </source>
</evidence>
<dbReference type="GO" id="GO:0016020">
    <property type="term" value="C:membrane"/>
    <property type="evidence" value="ECO:0007669"/>
    <property type="project" value="TreeGrafter"/>
</dbReference>
<keyword evidence="8" id="KW-1185">Reference proteome</keyword>
<evidence type="ECO:0000313" key="8">
    <source>
        <dbReference type="Proteomes" id="UP001431656"/>
    </source>
</evidence>
<evidence type="ECO:0000256" key="4">
    <source>
        <dbReference type="ARBA" id="ARBA00023098"/>
    </source>
</evidence>
<gene>
    <name evidence="7" type="ORF">brsh051_20500</name>
</gene>
<dbReference type="PROSITE" id="PS00455">
    <property type="entry name" value="AMP_BINDING"/>
    <property type="match status" value="1"/>
</dbReference>
<feature type="domain" description="AMP-dependent synthetase/ligase" evidence="6">
    <location>
        <begin position="24"/>
        <end position="440"/>
    </location>
</feature>
<protein>
    <recommendedName>
        <fullName evidence="5">Acyl-CoA synthetase</fullName>
    </recommendedName>
</protein>
<dbReference type="Pfam" id="PF23562">
    <property type="entry name" value="AMP-binding_C_3"/>
    <property type="match status" value="1"/>
</dbReference>
<evidence type="ECO:0000256" key="1">
    <source>
        <dbReference type="ARBA" id="ARBA00006432"/>
    </source>
</evidence>
<dbReference type="Pfam" id="PF00501">
    <property type="entry name" value="AMP-binding"/>
    <property type="match status" value="1"/>
</dbReference>
<keyword evidence="3" id="KW-0276">Fatty acid metabolism</keyword>
<dbReference type="CDD" id="cd05907">
    <property type="entry name" value="VL_LC_FACS_like"/>
    <property type="match status" value="1"/>
</dbReference>
<comment type="similarity">
    <text evidence="1">Belongs to the ATP-dependent AMP-binding enzyme family.</text>
</comment>
<dbReference type="Proteomes" id="UP001431656">
    <property type="component" value="Chromosome"/>
</dbReference>
<organism evidence="7 8">
    <name type="scientific">Brooklawnia propionicigenes</name>
    <dbReference type="NCBI Taxonomy" id="3041175"/>
    <lineage>
        <taxon>Bacteria</taxon>
        <taxon>Bacillati</taxon>
        <taxon>Actinomycetota</taxon>
        <taxon>Actinomycetes</taxon>
        <taxon>Propionibacteriales</taxon>
        <taxon>Propionibacteriaceae</taxon>
        <taxon>Brooklawnia</taxon>
    </lineage>
</organism>